<keyword evidence="2" id="KW-1185">Reference proteome</keyword>
<dbReference type="Proteomes" id="UP001144978">
    <property type="component" value="Unassembled WGS sequence"/>
</dbReference>
<gene>
    <name evidence="1" type="ORF">NUW54_g485</name>
</gene>
<evidence type="ECO:0000313" key="1">
    <source>
        <dbReference type="EMBL" id="KAJ3017867.1"/>
    </source>
</evidence>
<protein>
    <submittedName>
        <fullName evidence="1">Uncharacterized protein</fullName>
    </submittedName>
</protein>
<comment type="caution">
    <text evidence="1">The sequence shown here is derived from an EMBL/GenBank/DDBJ whole genome shotgun (WGS) entry which is preliminary data.</text>
</comment>
<reference evidence="1" key="1">
    <citation type="submission" date="2022-08" db="EMBL/GenBank/DDBJ databases">
        <title>Genome Sequence of Pycnoporus sanguineus.</title>
        <authorList>
            <person name="Buettner E."/>
        </authorList>
    </citation>
    <scope>NUCLEOTIDE SEQUENCE</scope>
    <source>
        <strain evidence="1">CG-C14</strain>
    </source>
</reference>
<organism evidence="1 2">
    <name type="scientific">Trametes sanguinea</name>
    <dbReference type="NCBI Taxonomy" id="158606"/>
    <lineage>
        <taxon>Eukaryota</taxon>
        <taxon>Fungi</taxon>
        <taxon>Dikarya</taxon>
        <taxon>Basidiomycota</taxon>
        <taxon>Agaricomycotina</taxon>
        <taxon>Agaricomycetes</taxon>
        <taxon>Polyporales</taxon>
        <taxon>Polyporaceae</taxon>
        <taxon>Trametes</taxon>
    </lineage>
</organism>
<evidence type="ECO:0000313" key="2">
    <source>
        <dbReference type="Proteomes" id="UP001144978"/>
    </source>
</evidence>
<dbReference type="EMBL" id="JANSHE010000062">
    <property type="protein sequence ID" value="KAJ3017867.1"/>
    <property type="molecule type" value="Genomic_DNA"/>
</dbReference>
<accession>A0ACC1QCX4</accession>
<sequence length="331" mass="37351">MGLPDTRSPFLLILSSLLPPISISNTMASDTGPAWFARHPDGSIHFSGVPERLKAHPALKQRGIALAAPSKPGVVFRTNNSEGADHVVKVLDLATEELPIYERLLRDIDNPANHTVPCEIERSGHPILIMPMLSRMHSVVNFDCKSQSQLLRFFYQLVEDVDYLHQLHIVHMDLRVGNVLAGMPRDATFNPVVKPHRVYIIDFDTARQYELGPGVQQAIELPETQTVPPKGLTHFDPYSWDVYCLGRVLEWIMKEYCERKQGVPRIAQWYINWLLRDEQGCRGVCRCRPTARTARLVLTFLRLLGPLVDIHDSVVGPAKPRAGQLHTSRTP</sequence>
<name>A0ACC1QCX4_9APHY</name>
<proteinExistence type="predicted"/>